<organism evidence="1 2">
    <name type="scientific">Flammeovirga pectinis</name>
    <dbReference type="NCBI Taxonomy" id="2494373"/>
    <lineage>
        <taxon>Bacteria</taxon>
        <taxon>Pseudomonadati</taxon>
        <taxon>Bacteroidota</taxon>
        <taxon>Cytophagia</taxon>
        <taxon>Cytophagales</taxon>
        <taxon>Flammeovirgaceae</taxon>
        <taxon>Flammeovirga</taxon>
    </lineage>
</organism>
<name>A0A3S9P076_9BACT</name>
<protein>
    <submittedName>
        <fullName evidence="1">Uncharacterized protein</fullName>
    </submittedName>
</protein>
<dbReference type="AlphaFoldDB" id="A0A3S9P076"/>
<proteinExistence type="predicted"/>
<dbReference type="KEGG" id="fll:EI427_04830"/>
<reference evidence="1 2" key="1">
    <citation type="submission" date="2018-12" db="EMBL/GenBank/DDBJ databases">
        <title>Flammeovirga pectinis sp. nov., isolated from the gut of the Korean scallop, Patinopecten yessoensis.</title>
        <authorList>
            <person name="Bae J.-W."/>
            <person name="Jeong Y.-S."/>
            <person name="Kang W."/>
        </authorList>
    </citation>
    <scope>NUCLEOTIDE SEQUENCE [LARGE SCALE GENOMIC DNA]</scope>
    <source>
        <strain evidence="1 2">L12M1</strain>
    </source>
</reference>
<dbReference type="EMBL" id="CP034562">
    <property type="protein sequence ID" value="AZQ61576.1"/>
    <property type="molecule type" value="Genomic_DNA"/>
</dbReference>
<gene>
    <name evidence="1" type="ORF">EI427_04830</name>
</gene>
<evidence type="ECO:0000313" key="2">
    <source>
        <dbReference type="Proteomes" id="UP000267268"/>
    </source>
</evidence>
<evidence type="ECO:0000313" key="1">
    <source>
        <dbReference type="EMBL" id="AZQ61576.1"/>
    </source>
</evidence>
<keyword evidence="2" id="KW-1185">Reference proteome</keyword>
<sequence length="258" mass="31169">MRIYYLLLFVIMLFSCDNEIHSDGYYKIFIEEELNDKKVRSYVIYVDSVGRTIKDVNDVFYEYENSTLKIKEGYTFYIDWLSIEGKSKYLTYHYYYSNSLLDSIKTSRRKSILFYSNYPKSELIVTNSYDEKGRRINEIYSNGITMNYLYKDQIMKPYLGEIINDFDTTIVEFNYNRNYNKRFYYDNKINYSAHKPTKIIIDSVNNEFGIYKVVIQKYIIEQNFSKLNYVQTFKLDINYLMKNNIELSNPFIGFNARY</sequence>
<dbReference type="RefSeq" id="WP_126612200.1">
    <property type="nucleotide sequence ID" value="NZ_CP034562.1"/>
</dbReference>
<dbReference type="Proteomes" id="UP000267268">
    <property type="component" value="Chromosome 1"/>
</dbReference>
<dbReference type="PROSITE" id="PS51257">
    <property type="entry name" value="PROKAR_LIPOPROTEIN"/>
    <property type="match status" value="1"/>
</dbReference>
<accession>A0A3S9P076</accession>